<gene>
    <name evidence="2" type="ORF">IU459_31905</name>
</gene>
<dbReference type="InterPro" id="IPR036661">
    <property type="entry name" value="Luciferase-like_sf"/>
</dbReference>
<organism evidence="2 3">
    <name type="scientific">Nocardia amamiensis</name>
    <dbReference type="NCBI Taxonomy" id="404578"/>
    <lineage>
        <taxon>Bacteria</taxon>
        <taxon>Bacillati</taxon>
        <taxon>Actinomycetota</taxon>
        <taxon>Actinomycetes</taxon>
        <taxon>Mycobacteriales</taxon>
        <taxon>Nocardiaceae</taxon>
        <taxon>Nocardia</taxon>
    </lineage>
</organism>
<dbReference type="Gene3D" id="3.20.20.30">
    <property type="entry name" value="Luciferase-like domain"/>
    <property type="match status" value="1"/>
</dbReference>
<evidence type="ECO:0000313" key="3">
    <source>
        <dbReference type="Proteomes" id="UP000702209"/>
    </source>
</evidence>
<keyword evidence="3" id="KW-1185">Reference proteome</keyword>
<name>A0ABS0D4R3_9NOCA</name>
<evidence type="ECO:0000256" key="1">
    <source>
        <dbReference type="SAM" id="MobiDB-lite"/>
    </source>
</evidence>
<feature type="compositionally biased region" description="Low complexity" evidence="1">
    <location>
        <begin position="46"/>
        <end position="55"/>
    </location>
</feature>
<dbReference type="CDD" id="cd00347">
    <property type="entry name" value="Flavin_utilizing_monoxygenases"/>
    <property type="match status" value="1"/>
</dbReference>
<dbReference type="PANTHER" id="PTHR30137">
    <property type="entry name" value="LUCIFERASE-LIKE MONOOXYGENASE"/>
    <property type="match status" value="1"/>
</dbReference>
<dbReference type="EMBL" id="JADLQX010000037">
    <property type="protein sequence ID" value="MBF6302113.1"/>
    <property type="molecule type" value="Genomic_DNA"/>
</dbReference>
<evidence type="ECO:0000313" key="2">
    <source>
        <dbReference type="EMBL" id="MBF6302113.1"/>
    </source>
</evidence>
<reference evidence="2 3" key="1">
    <citation type="submission" date="2020-10" db="EMBL/GenBank/DDBJ databases">
        <title>Identification of Nocardia species via Next-generation sequencing and recognition of intraspecies genetic diversity.</title>
        <authorList>
            <person name="Li P."/>
            <person name="Li P."/>
            <person name="Lu B."/>
        </authorList>
    </citation>
    <scope>NUCLEOTIDE SEQUENCE [LARGE SCALE GENOMIC DNA]</scope>
    <source>
        <strain evidence="2 3">BJ06-0157</strain>
    </source>
</reference>
<feature type="region of interest" description="Disordered" evidence="1">
    <location>
        <begin position="42"/>
        <end position="76"/>
    </location>
</feature>
<dbReference type="InterPro" id="IPR050766">
    <property type="entry name" value="Bact_Lucif_Oxidored"/>
</dbReference>
<dbReference type="Proteomes" id="UP000702209">
    <property type="component" value="Unassembled WGS sequence"/>
</dbReference>
<sequence length="89" mass="9631">MDTAPITQRSNASVALRNSVGLAQLVDDLGYHRYWVPEHHGMSGVASAAPARRSTPSPPARRRPIPAKRADQQHSHLSALTLFPAGLLE</sequence>
<dbReference type="SUPFAM" id="SSF51679">
    <property type="entry name" value="Bacterial luciferase-like"/>
    <property type="match status" value="1"/>
</dbReference>
<comment type="caution">
    <text evidence="2">The sequence shown here is derived from an EMBL/GenBank/DDBJ whole genome shotgun (WGS) entry which is preliminary data.</text>
</comment>
<protein>
    <submittedName>
        <fullName evidence="2">LLM class flavin-dependent oxidoreductase</fullName>
    </submittedName>
</protein>
<accession>A0ABS0D4R3</accession>
<dbReference type="PANTHER" id="PTHR30137:SF6">
    <property type="entry name" value="LUCIFERASE-LIKE MONOOXYGENASE"/>
    <property type="match status" value="1"/>
</dbReference>
<proteinExistence type="predicted"/>